<organism evidence="2">
    <name type="scientific">Mytilinidion resinicola</name>
    <dbReference type="NCBI Taxonomy" id="574789"/>
    <lineage>
        <taxon>Eukaryota</taxon>
        <taxon>Fungi</taxon>
        <taxon>Dikarya</taxon>
        <taxon>Ascomycota</taxon>
        <taxon>Pezizomycotina</taxon>
        <taxon>Dothideomycetes</taxon>
        <taxon>Pleosporomycetidae</taxon>
        <taxon>Mytilinidiales</taxon>
        <taxon>Mytilinidiaceae</taxon>
        <taxon>Mytilinidion</taxon>
    </lineage>
</organism>
<evidence type="ECO:0000313" key="3">
    <source>
        <dbReference type="Proteomes" id="UP000504636"/>
    </source>
</evidence>
<reference evidence="2 4" key="1">
    <citation type="journal article" date="2020" name="Stud. Mycol.">
        <title>101 Dothideomycetes genomes: a test case for predicting lifestyles and emergence of pathogens.</title>
        <authorList>
            <person name="Haridas S."/>
            <person name="Albert R."/>
            <person name="Binder M."/>
            <person name="Bloem J."/>
            <person name="Labutti K."/>
            <person name="Salamov A."/>
            <person name="Andreopoulos B."/>
            <person name="Baker S."/>
            <person name="Barry K."/>
            <person name="Bills G."/>
            <person name="Bluhm B."/>
            <person name="Cannon C."/>
            <person name="Castanera R."/>
            <person name="Culley D."/>
            <person name="Daum C."/>
            <person name="Ezra D."/>
            <person name="Gonzalez J."/>
            <person name="Henrissat B."/>
            <person name="Kuo A."/>
            <person name="Liang C."/>
            <person name="Lipzen A."/>
            <person name="Lutzoni F."/>
            <person name="Magnuson J."/>
            <person name="Mondo S."/>
            <person name="Nolan M."/>
            <person name="Ohm R."/>
            <person name="Pangilinan J."/>
            <person name="Park H.-J."/>
            <person name="Ramirez L."/>
            <person name="Alfaro M."/>
            <person name="Sun H."/>
            <person name="Tritt A."/>
            <person name="Yoshinaga Y."/>
            <person name="Zwiers L.-H."/>
            <person name="Turgeon B."/>
            <person name="Goodwin S."/>
            <person name="Spatafora J."/>
            <person name="Crous P."/>
            <person name="Grigoriev I."/>
        </authorList>
    </citation>
    <scope>NUCLEOTIDE SEQUENCE</scope>
    <source>
        <strain evidence="2 4">CBS 304.34</strain>
    </source>
</reference>
<dbReference type="EMBL" id="MU003694">
    <property type="protein sequence ID" value="KAF2815536.1"/>
    <property type="molecule type" value="Genomic_DNA"/>
</dbReference>
<gene>
    <name evidence="2 4" type="ORF">BDZ99DRAFT_198133</name>
</gene>
<dbReference type="Proteomes" id="UP000504636">
    <property type="component" value="Unplaced"/>
</dbReference>
<protein>
    <submittedName>
        <fullName evidence="2 4">Uncharacterized protein</fullName>
    </submittedName>
</protein>
<feature type="region of interest" description="Disordered" evidence="1">
    <location>
        <begin position="1"/>
        <end position="27"/>
    </location>
</feature>
<sequence length="82" mass="9172">MPVPQQRPVKKAPPHHPYLARPYRNVGTRLRHPALRINQTEGAGQASIYPRPYPSMPSWPSSCSHLSHQPPGSTRCATRTIP</sequence>
<feature type="region of interest" description="Disordered" evidence="1">
    <location>
        <begin position="59"/>
        <end position="82"/>
    </location>
</feature>
<dbReference type="AlphaFoldDB" id="A0A6A6Z355"/>
<evidence type="ECO:0000313" key="4">
    <source>
        <dbReference type="RefSeq" id="XP_033582500.1"/>
    </source>
</evidence>
<dbReference type="RefSeq" id="XP_033582500.1">
    <property type="nucleotide sequence ID" value="XM_033713216.1"/>
</dbReference>
<keyword evidence="3" id="KW-1185">Reference proteome</keyword>
<proteinExistence type="predicted"/>
<accession>A0A6A6Z355</accession>
<reference evidence="4" key="2">
    <citation type="submission" date="2020-04" db="EMBL/GenBank/DDBJ databases">
        <authorList>
            <consortium name="NCBI Genome Project"/>
        </authorList>
    </citation>
    <scope>NUCLEOTIDE SEQUENCE</scope>
    <source>
        <strain evidence="4">CBS 304.34</strain>
    </source>
</reference>
<dbReference type="GeneID" id="54454109"/>
<name>A0A6A6Z355_9PEZI</name>
<evidence type="ECO:0000256" key="1">
    <source>
        <dbReference type="SAM" id="MobiDB-lite"/>
    </source>
</evidence>
<reference evidence="4" key="3">
    <citation type="submission" date="2025-04" db="UniProtKB">
        <authorList>
            <consortium name="RefSeq"/>
        </authorList>
    </citation>
    <scope>IDENTIFICATION</scope>
    <source>
        <strain evidence="4">CBS 304.34</strain>
    </source>
</reference>
<evidence type="ECO:0000313" key="2">
    <source>
        <dbReference type="EMBL" id="KAF2815536.1"/>
    </source>
</evidence>